<keyword evidence="3" id="KW-0418">Kinase</keyword>
<evidence type="ECO:0000256" key="3">
    <source>
        <dbReference type="ARBA" id="ARBA00022777"/>
    </source>
</evidence>
<dbReference type="Gene3D" id="1.10.510.10">
    <property type="entry name" value="Transferase(Phosphotransferase) domain 1"/>
    <property type="match status" value="1"/>
</dbReference>
<proteinExistence type="predicted"/>
<feature type="domain" description="Protein kinase" evidence="5">
    <location>
        <begin position="57"/>
        <end position="292"/>
    </location>
</feature>
<keyword evidence="1 6" id="KW-0808">Transferase</keyword>
<keyword evidence="2" id="KW-0547">Nucleotide-binding</keyword>
<dbReference type="Gene3D" id="3.30.200.20">
    <property type="entry name" value="Phosphorylase Kinase, domain 1"/>
    <property type="match status" value="1"/>
</dbReference>
<evidence type="ECO:0000256" key="4">
    <source>
        <dbReference type="ARBA" id="ARBA00022840"/>
    </source>
</evidence>
<protein>
    <submittedName>
        <fullName evidence="6">Type VI secretion system protein ImpN</fullName>
        <ecNumber evidence="6">2.7.11.1</ecNumber>
    </submittedName>
</protein>
<evidence type="ECO:0000313" key="7">
    <source>
        <dbReference type="Proteomes" id="UP000565286"/>
    </source>
</evidence>
<dbReference type="GO" id="GO:0004674">
    <property type="term" value="F:protein serine/threonine kinase activity"/>
    <property type="evidence" value="ECO:0007669"/>
    <property type="project" value="UniProtKB-EC"/>
</dbReference>
<dbReference type="PROSITE" id="PS00109">
    <property type="entry name" value="PROTEIN_KINASE_TYR"/>
    <property type="match status" value="1"/>
</dbReference>
<dbReference type="InterPro" id="IPR008266">
    <property type="entry name" value="Tyr_kinase_AS"/>
</dbReference>
<dbReference type="InterPro" id="IPR011009">
    <property type="entry name" value="Kinase-like_dom_sf"/>
</dbReference>
<evidence type="ECO:0000313" key="6">
    <source>
        <dbReference type="EMBL" id="MBB3944351.1"/>
    </source>
</evidence>
<evidence type="ECO:0000256" key="2">
    <source>
        <dbReference type="ARBA" id="ARBA00022741"/>
    </source>
</evidence>
<keyword evidence="7" id="KW-1185">Reference proteome</keyword>
<sequence>MNDAGNDRDVSERFSQLLTAIRASHDPQDMTDRIRDALDRRTERLSDGGAVFIEGSFAVDDVLYESGTTQILRVTQRDLGDCFAIKTMPPGKRDDQLLAQRLRREAKIGLGLRHPAVQETSALLRLRDGRPGLLQPWAPVSLASLLKTRNLRPEEILGLLHTILQALSFLHGAGYVHCDVTAGNIMMPEEDLAKARLGDFGITLRTGERHRDLGLAIAGSPEFSAPEQLAGAPAHPVQDIYAVGRLATRLMADQRSDNCPVLTVFRDTCTHENAAQRPQSADEALNLLNDDR</sequence>
<dbReference type="SMART" id="SM00220">
    <property type="entry name" value="S_TKc"/>
    <property type="match status" value="1"/>
</dbReference>
<gene>
    <name evidence="6" type="ORF">GGQ73_000274</name>
</gene>
<dbReference type="Pfam" id="PF00069">
    <property type="entry name" value="Pkinase"/>
    <property type="match status" value="1"/>
</dbReference>
<dbReference type="EC" id="2.7.11.1" evidence="6"/>
<name>A0A7W6C3Y1_9HYPH</name>
<evidence type="ECO:0000256" key="1">
    <source>
        <dbReference type="ARBA" id="ARBA00022679"/>
    </source>
</evidence>
<dbReference type="EMBL" id="JACIDV010000001">
    <property type="protein sequence ID" value="MBB3944351.1"/>
    <property type="molecule type" value="Genomic_DNA"/>
</dbReference>
<accession>A0A7W6C3Y1</accession>
<dbReference type="RefSeq" id="WP_234910839.1">
    <property type="nucleotide sequence ID" value="NZ_JACIDV010000001.1"/>
</dbReference>
<dbReference type="PROSITE" id="PS50011">
    <property type="entry name" value="PROTEIN_KINASE_DOM"/>
    <property type="match status" value="1"/>
</dbReference>
<keyword evidence="4" id="KW-0067">ATP-binding</keyword>
<dbReference type="Proteomes" id="UP000565286">
    <property type="component" value="Unassembled WGS sequence"/>
</dbReference>
<organism evidence="6 7">
    <name type="scientific">Rhizobium skierniewicense</name>
    <dbReference type="NCBI Taxonomy" id="984260"/>
    <lineage>
        <taxon>Bacteria</taxon>
        <taxon>Pseudomonadati</taxon>
        <taxon>Pseudomonadota</taxon>
        <taxon>Alphaproteobacteria</taxon>
        <taxon>Hyphomicrobiales</taxon>
        <taxon>Rhizobiaceae</taxon>
        <taxon>Rhizobium/Agrobacterium group</taxon>
        <taxon>Rhizobium</taxon>
    </lineage>
</organism>
<comment type="caution">
    <text evidence="6">The sequence shown here is derived from an EMBL/GenBank/DDBJ whole genome shotgun (WGS) entry which is preliminary data.</text>
</comment>
<dbReference type="SUPFAM" id="SSF56112">
    <property type="entry name" value="Protein kinase-like (PK-like)"/>
    <property type="match status" value="1"/>
</dbReference>
<dbReference type="PANTHER" id="PTHR43289:SF6">
    <property type="entry name" value="SERINE_THREONINE-PROTEIN KINASE NEKL-3"/>
    <property type="match status" value="1"/>
</dbReference>
<dbReference type="InterPro" id="IPR000719">
    <property type="entry name" value="Prot_kinase_dom"/>
</dbReference>
<reference evidence="6 7" key="1">
    <citation type="submission" date="2020-08" db="EMBL/GenBank/DDBJ databases">
        <title>Genomic Encyclopedia of Type Strains, Phase IV (KMG-IV): sequencing the most valuable type-strain genomes for metagenomic binning, comparative biology and taxonomic classification.</title>
        <authorList>
            <person name="Goeker M."/>
        </authorList>
    </citation>
    <scope>NUCLEOTIDE SEQUENCE [LARGE SCALE GENOMIC DNA]</scope>
    <source>
        <strain evidence="6 7">DSM 26438</strain>
    </source>
</reference>
<dbReference type="PANTHER" id="PTHR43289">
    <property type="entry name" value="MITOGEN-ACTIVATED PROTEIN KINASE KINASE KINASE 20-RELATED"/>
    <property type="match status" value="1"/>
</dbReference>
<evidence type="ECO:0000259" key="5">
    <source>
        <dbReference type="PROSITE" id="PS50011"/>
    </source>
</evidence>
<dbReference type="GO" id="GO:0005524">
    <property type="term" value="F:ATP binding"/>
    <property type="evidence" value="ECO:0007669"/>
    <property type="project" value="UniProtKB-KW"/>
</dbReference>
<dbReference type="AlphaFoldDB" id="A0A7W6C3Y1"/>